<dbReference type="InterPro" id="IPR005321">
    <property type="entry name" value="Peptidase_S58_DmpA"/>
</dbReference>
<evidence type="ECO:0000313" key="3">
    <source>
        <dbReference type="EMBL" id="MDR7325434.1"/>
    </source>
</evidence>
<evidence type="ECO:0000313" key="4">
    <source>
        <dbReference type="Proteomes" id="UP001183629"/>
    </source>
</evidence>
<dbReference type="Proteomes" id="UP001183629">
    <property type="component" value="Unassembled WGS sequence"/>
</dbReference>
<feature type="region of interest" description="Disordered" evidence="2">
    <location>
        <begin position="212"/>
        <end position="303"/>
    </location>
</feature>
<dbReference type="PANTHER" id="PTHR36512:SF3">
    <property type="entry name" value="BLR5678 PROTEIN"/>
    <property type="match status" value="1"/>
</dbReference>
<protein>
    <submittedName>
        <fullName evidence="3">L-aminopeptidase/D-esterase-like protein</fullName>
    </submittedName>
</protein>
<dbReference type="EMBL" id="JAVDYC010000001">
    <property type="protein sequence ID" value="MDR7325434.1"/>
    <property type="molecule type" value="Genomic_DNA"/>
</dbReference>
<evidence type="ECO:0000256" key="2">
    <source>
        <dbReference type="SAM" id="MobiDB-lite"/>
    </source>
</evidence>
<keyword evidence="4" id="KW-1185">Reference proteome</keyword>
<dbReference type="InterPro" id="IPR016117">
    <property type="entry name" value="ArgJ-like_dom_sf"/>
</dbReference>
<dbReference type="Pfam" id="PF03576">
    <property type="entry name" value="Peptidase_S58"/>
    <property type="match status" value="1"/>
</dbReference>
<dbReference type="Gene3D" id="3.60.70.12">
    <property type="entry name" value="L-amino peptidase D-ALA esterase/amidase"/>
    <property type="match status" value="1"/>
</dbReference>
<gene>
    <name evidence="3" type="ORF">J2S44_005684</name>
</gene>
<accession>A0AAE3ZUN6</accession>
<dbReference type="PANTHER" id="PTHR36512">
    <property type="entry name" value="D-AMINOPEPTIDASE"/>
    <property type="match status" value="1"/>
</dbReference>
<dbReference type="AlphaFoldDB" id="A0AAE3ZUN6"/>
<organism evidence="3 4">
    <name type="scientific">Catenuloplanes niger</name>
    <dbReference type="NCBI Taxonomy" id="587534"/>
    <lineage>
        <taxon>Bacteria</taxon>
        <taxon>Bacillati</taxon>
        <taxon>Actinomycetota</taxon>
        <taxon>Actinomycetes</taxon>
        <taxon>Micromonosporales</taxon>
        <taxon>Micromonosporaceae</taxon>
        <taxon>Catenuloplanes</taxon>
    </lineage>
</organism>
<sequence length="393" mass="38495">MTVVEVPAGVRVGHWTGDGTGVTVILPPPGTVGSGEVRGGAPATREFELLSPERMVDRVDAVVLSGGSAFGLAAGDGVMRALRARDEGFPTAYGPVPIVIGMSVFDASVATTPPDATAGRAALRHALDTPPAPAPVAGGDAMPGDAGGAATAAIRVGRVGAGTGAMSGRWLGRQDPGGFGAASARDVSGAVVTAFAVVNALGVIIAPDGSPLLTAPPNDETPPTGTPRPPSDAAPTDNPPPAPGTTPTGDPRPPSDAAPTDNPPPAPGTTPTGDPRRPSGDGAGGGATRAPTGGVTRPFGASSGRENTTLVVVVTDAKLTKGECLLLAQSGHDGMARALHPAHTRFDGDAVVALATGSAVPAGDNDLDTIRATAITVVATAIRTAVPRPGPAV</sequence>
<evidence type="ECO:0000256" key="1">
    <source>
        <dbReference type="ARBA" id="ARBA00007068"/>
    </source>
</evidence>
<reference evidence="3 4" key="1">
    <citation type="submission" date="2023-07" db="EMBL/GenBank/DDBJ databases">
        <title>Sequencing the genomes of 1000 actinobacteria strains.</title>
        <authorList>
            <person name="Klenk H.-P."/>
        </authorList>
    </citation>
    <scope>NUCLEOTIDE SEQUENCE [LARGE SCALE GENOMIC DNA]</scope>
    <source>
        <strain evidence="3 4">DSM 44711</strain>
    </source>
</reference>
<feature type="compositionally biased region" description="Pro residues" evidence="2">
    <location>
        <begin position="224"/>
        <end position="268"/>
    </location>
</feature>
<dbReference type="GO" id="GO:0004177">
    <property type="term" value="F:aminopeptidase activity"/>
    <property type="evidence" value="ECO:0007669"/>
    <property type="project" value="TreeGrafter"/>
</dbReference>
<dbReference type="RefSeq" id="WP_310420158.1">
    <property type="nucleotide sequence ID" value="NZ_JAVDYC010000001.1"/>
</dbReference>
<comment type="similarity">
    <text evidence="1">Belongs to the peptidase S58 family.</text>
</comment>
<comment type="caution">
    <text evidence="3">The sequence shown here is derived from an EMBL/GenBank/DDBJ whole genome shotgun (WGS) entry which is preliminary data.</text>
</comment>
<proteinExistence type="inferred from homology"/>
<name>A0AAE3ZUN6_9ACTN</name>
<dbReference type="SUPFAM" id="SSF56266">
    <property type="entry name" value="DmpA/ArgJ-like"/>
    <property type="match status" value="2"/>
</dbReference>